<keyword evidence="12" id="KW-1185">Reference proteome</keyword>
<proteinExistence type="inferred from homology"/>
<dbReference type="OrthoDB" id="8194677at2759"/>
<feature type="coiled-coil region" evidence="9">
    <location>
        <begin position="131"/>
        <end position="235"/>
    </location>
</feature>
<evidence type="ECO:0000256" key="9">
    <source>
        <dbReference type="SAM" id="Coils"/>
    </source>
</evidence>
<protein>
    <recommendedName>
        <fullName evidence="10">Kinetochore protein Nuf2 N-terminal domain-containing protein</fullName>
    </recommendedName>
</protein>
<reference evidence="11 12" key="1">
    <citation type="journal article" date="2018" name="MBio">
        <title>Comparative Genomics Reveals the Core Gene Toolbox for the Fungus-Insect Symbiosis.</title>
        <authorList>
            <person name="Wang Y."/>
            <person name="Stata M."/>
            <person name="Wang W."/>
            <person name="Stajich J.E."/>
            <person name="White M.M."/>
            <person name="Moncalvo J.M."/>
        </authorList>
    </citation>
    <scope>NUCLEOTIDE SEQUENCE [LARGE SCALE GENOMIC DNA]</scope>
    <source>
        <strain evidence="11 12">SC-DP-2</strain>
    </source>
</reference>
<keyword evidence="4" id="KW-0132">Cell division</keyword>
<sequence length="442" mass="51677">MGDNLLSTRDIITSMRQMGIPINEEDLLRPSTQTIKVWFEAFLEILKGLTLDDIRENFEEHIIEVSSYPQSHGEDVLFMSFYRQVRIMLSEIGVEDFTLADIVRPDPYRTRKFLAETCNFAMFRDERMPTLEKYTSNEEKINQKRDEMLSQISSIRKKIEEIHLARKQEETMVEKRKNENIALRNDLIQLKEKADSSNQDLEMVNNKKLELEANLASIRKAMAERSQNLNQLRARVVHSPEKLQQAIAELNSIIPLTQQKIAQKNSYSIALDSKYDLLSNFLIELRKRIDQVEDCLNLQNANKDFSSELLEFNELLARAKRDLREMEVRKDHLSNQIKTFMESAELLKARKLEKSETLAKKIDELRKARHTGEVRLNAVKATSLQLKEQSSEFDMKSEELKKNIEMEVGEINIQYESLLKQVMNYQQDILMTLAQQISQLQD</sequence>
<dbReference type="PANTHER" id="PTHR48441">
    <property type="match status" value="1"/>
</dbReference>
<dbReference type="Gene3D" id="1.10.418.60">
    <property type="entry name" value="Ncd80 complex, Nuf2 subunit"/>
    <property type="match status" value="1"/>
</dbReference>
<dbReference type="GO" id="GO:0031262">
    <property type="term" value="C:Ndc80 complex"/>
    <property type="evidence" value="ECO:0007669"/>
    <property type="project" value="InterPro"/>
</dbReference>
<evidence type="ECO:0000256" key="8">
    <source>
        <dbReference type="ARBA" id="ARBA00023328"/>
    </source>
</evidence>
<gene>
    <name evidence="11" type="ORF">BB560_000297</name>
</gene>
<keyword evidence="8" id="KW-0137">Centromere</keyword>
<keyword evidence="6 9" id="KW-0175">Coiled coil</keyword>
<feature type="coiled-coil region" evidence="9">
    <location>
        <begin position="309"/>
        <end position="368"/>
    </location>
</feature>
<evidence type="ECO:0000256" key="5">
    <source>
        <dbReference type="ARBA" id="ARBA00022776"/>
    </source>
</evidence>
<comment type="subcellular location">
    <subcellularLocation>
        <location evidence="1">Chromosome</location>
        <location evidence="1">Centromere</location>
    </subcellularLocation>
</comment>
<feature type="domain" description="Kinetochore protein Nuf2 N-terminal" evidence="10">
    <location>
        <begin position="5"/>
        <end position="136"/>
    </location>
</feature>
<dbReference type="STRING" id="133381.A0A2T9ZKX9"/>
<comment type="caution">
    <text evidence="11">The sequence shown here is derived from an EMBL/GenBank/DDBJ whole genome shotgun (WGS) entry which is preliminary data.</text>
</comment>
<name>A0A2T9ZKX9_9FUNG</name>
<comment type="similarity">
    <text evidence="2">Belongs to the NUF2 family.</text>
</comment>
<evidence type="ECO:0000313" key="12">
    <source>
        <dbReference type="Proteomes" id="UP000245609"/>
    </source>
</evidence>
<evidence type="ECO:0000256" key="3">
    <source>
        <dbReference type="ARBA" id="ARBA00022454"/>
    </source>
</evidence>
<evidence type="ECO:0000259" key="10">
    <source>
        <dbReference type="Pfam" id="PF03800"/>
    </source>
</evidence>
<keyword evidence="5" id="KW-0498">Mitosis</keyword>
<evidence type="ECO:0000256" key="7">
    <source>
        <dbReference type="ARBA" id="ARBA00023306"/>
    </source>
</evidence>
<accession>A0A2T9ZKX9</accession>
<dbReference type="InterPro" id="IPR038275">
    <property type="entry name" value="Nuf2_N_sf"/>
</dbReference>
<evidence type="ECO:0000256" key="6">
    <source>
        <dbReference type="ARBA" id="ARBA00023054"/>
    </source>
</evidence>
<evidence type="ECO:0000256" key="2">
    <source>
        <dbReference type="ARBA" id="ARBA00005498"/>
    </source>
</evidence>
<organism evidence="11 12">
    <name type="scientific">Smittium megazygosporum</name>
    <dbReference type="NCBI Taxonomy" id="133381"/>
    <lineage>
        <taxon>Eukaryota</taxon>
        <taxon>Fungi</taxon>
        <taxon>Fungi incertae sedis</taxon>
        <taxon>Zoopagomycota</taxon>
        <taxon>Kickxellomycotina</taxon>
        <taxon>Harpellomycetes</taxon>
        <taxon>Harpellales</taxon>
        <taxon>Legeriomycetaceae</taxon>
        <taxon>Smittium</taxon>
    </lineage>
</organism>
<evidence type="ECO:0000256" key="1">
    <source>
        <dbReference type="ARBA" id="ARBA00004584"/>
    </source>
</evidence>
<keyword evidence="7" id="KW-0131">Cell cycle</keyword>
<dbReference type="Pfam" id="PF03800">
    <property type="entry name" value="Nuf2"/>
    <property type="match status" value="1"/>
</dbReference>
<dbReference type="Proteomes" id="UP000245609">
    <property type="component" value="Unassembled WGS sequence"/>
</dbReference>
<dbReference type="PANTHER" id="PTHR48441:SF1">
    <property type="entry name" value="NT-3"/>
    <property type="match status" value="1"/>
</dbReference>
<dbReference type="AlphaFoldDB" id="A0A2T9ZKX9"/>
<dbReference type="InterPro" id="IPR005549">
    <property type="entry name" value="Kinetochore_Nuf2_N"/>
</dbReference>
<dbReference type="GO" id="GO:0051301">
    <property type="term" value="P:cell division"/>
    <property type="evidence" value="ECO:0007669"/>
    <property type="project" value="UniProtKB-KW"/>
</dbReference>
<keyword evidence="3" id="KW-0158">Chromosome</keyword>
<evidence type="ECO:0000256" key="4">
    <source>
        <dbReference type="ARBA" id="ARBA00022618"/>
    </source>
</evidence>
<dbReference type="EMBL" id="MBFS01000029">
    <property type="protein sequence ID" value="PVV05187.1"/>
    <property type="molecule type" value="Genomic_DNA"/>
</dbReference>
<evidence type="ECO:0000313" key="11">
    <source>
        <dbReference type="EMBL" id="PVV05187.1"/>
    </source>
</evidence>